<dbReference type="KEGG" id="abut:Ami103574_09285"/>
<gene>
    <name evidence="9" type="ORF">Ami103574_09285</name>
</gene>
<dbReference type="InterPro" id="IPR010998">
    <property type="entry name" value="Integrase_recombinase_N"/>
</dbReference>
<accession>A0A858BWE6</accession>
<evidence type="ECO:0000256" key="6">
    <source>
        <dbReference type="PROSITE-ProRule" id="PRU01248"/>
    </source>
</evidence>
<evidence type="ECO:0000259" key="7">
    <source>
        <dbReference type="PROSITE" id="PS51898"/>
    </source>
</evidence>
<dbReference type="Pfam" id="PF02899">
    <property type="entry name" value="Phage_int_SAM_1"/>
    <property type="match status" value="1"/>
</dbReference>
<comment type="similarity">
    <text evidence="2">Belongs to the 'phage' integrase family.</text>
</comment>
<reference evidence="9 10" key="1">
    <citation type="submission" date="2020-02" db="EMBL/GenBank/DDBJ databases">
        <authorList>
            <person name="Kim Y.B."/>
            <person name="Roh S.W."/>
        </authorList>
    </citation>
    <scope>NUCLEOTIDE SEQUENCE [LARGE SCALE GENOMIC DNA]</scope>
    <source>
        <strain evidence="9 10">DSM 103574</strain>
    </source>
</reference>
<feature type="domain" description="Core-binding (CB)" evidence="8">
    <location>
        <begin position="2"/>
        <end position="83"/>
    </location>
</feature>
<evidence type="ECO:0000256" key="5">
    <source>
        <dbReference type="ARBA" id="ARBA00023172"/>
    </source>
</evidence>
<keyword evidence="5" id="KW-0233">DNA recombination</keyword>
<dbReference type="PANTHER" id="PTHR30349">
    <property type="entry name" value="PHAGE INTEGRASE-RELATED"/>
    <property type="match status" value="1"/>
</dbReference>
<evidence type="ECO:0000259" key="8">
    <source>
        <dbReference type="PROSITE" id="PS51900"/>
    </source>
</evidence>
<keyword evidence="4 6" id="KW-0238">DNA-binding</keyword>
<dbReference type="InterPro" id="IPR050090">
    <property type="entry name" value="Tyrosine_recombinase_XerCD"/>
</dbReference>
<keyword evidence="10" id="KW-1185">Reference proteome</keyword>
<dbReference type="RefSeq" id="WP_163066752.1">
    <property type="nucleotide sequence ID" value="NZ_CP048649.1"/>
</dbReference>
<evidence type="ECO:0000256" key="3">
    <source>
        <dbReference type="ARBA" id="ARBA00022908"/>
    </source>
</evidence>
<evidence type="ECO:0000313" key="9">
    <source>
        <dbReference type="EMBL" id="QIB69509.1"/>
    </source>
</evidence>
<dbReference type="GO" id="GO:0003677">
    <property type="term" value="F:DNA binding"/>
    <property type="evidence" value="ECO:0007669"/>
    <property type="project" value="UniProtKB-UniRule"/>
</dbReference>
<evidence type="ECO:0000256" key="1">
    <source>
        <dbReference type="ARBA" id="ARBA00003283"/>
    </source>
</evidence>
<dbReference type="PROSITE" id="PS51900">
    <property type="entry name" value="CB"/>
    <property type="match status" value="1"/>
</dbReference>
<evidence type="ECO:0000256" key="4">
    <source>
        <dbReference type="ARBA" id="ARBA00023125"/>
    </source>
</evidence>
<comment type="function">
    <text evidence="1">Site-specific tyrosine recombinase, which acts by catalyzing the cutting and rejoining of the recombining DNA molecules.</text>
</comment>
<sequence>MFDLEKAIITYLEYCQYQKKLSDKTIKAYRIDLNQFQIYAEDTGQVINRVYLSNFITGLHKRFKPKTTKRKIAALKAFFAYLEYEEVIQENPFSKIKVKFREPSLLPKTISVENLQKLFYSAYHEQELEAVGTPSNKSRIRDIAVLELLFATGIRVSELSFITLADFDLNQGKILIQGKGSKERMIQITNVQVLKALSAYCKAFSTDLKNSQYLFVNRIGKRLSEQSIRFMIKRYAEQAGIAEKVTPHMFRHTFATMLLEEDVDIRYIQQILGHSSILTTQIYTHVALSKQREILTTKHPRNKITF</sequence>
<dbReference type="AlphaFoldDB" id="A0A858BWE6"/>
<evidence type="ECO:0000256" key="2">
    <source>
        <dbReference type="ARBA" id="ARBA00008857"/>
    </source>
</evidence>
<proteinExistence type="inferred from homology"/>
<dbReference type="EMBL" id="CP048649">
    <property type="protein sequence ID" value="QIB69509.1"/>
    <property type="molecule type" value="Genomic_DNA"/>
</dbReference>
<protein>
    <submittedName>
        <fullName evidence="9">Tyrosine-type recombinase/integrase</fullName>
    </submittedName>
</protein>
<dbReference type="PANTHER" id="PTHR30349:SF81">
    <property type="entry name" value="TYROSINE RECOMBINASE XERC"/>
    <property type="match status" value="1"/>
</dbReference>
<dbReference type="InterPro" id="IPR013762">
    <property type="entry name" value="Integrase-like_cat_sf"/>
</dbReference>
<dbReference type="InterPro" id="IPR011010">
    <property type="entry name" value="DNA_brk_join_enz"/>
</dbReference>
<dbReference type="Pfam" id="PF00589">
    <property type="entry name" value="Phage_integrase"/>
    <property type="match status" value="1"/>
</dbReference>
<dbReference type="InterPro" id="IPR002104">
    <property type="entry name" value="Integrase_catalytic"/>
</dbReference>
<feature type="domain" description="Tyr recombinase" evidence="7">
    <location>
        <begin position="105"/>
        <end position="296"/>
    </location>
</feature>
<evidence type="ECO:0000313" key="10">
    <source>
        <dbReference type="Proteomes" id="UP000466848"/>
    </source>
</evidence>
<dbReference type="Gene3D" id="1.10.443.10">
    <property type="entry name" value="Intergrase catalytic core"/>
    <property type="match status" value="1"/>
</dbReference>
<dbReference type="GO" id="GO:0015074">
    <property type="term" value="P:DNA integration"/>
    <property type="evidence" value="ECO:0007669"/>
    <property type="project" value="UniProtKB-KW"/>
</dbReference>
<dbReference type="PROSITE" id="PS51898">
    <property type="entry name" value="TYR_RECOMBINASE"/>
    <property type="match status" value="1"/>
</dbReference>
<dbReference type="SUPFAM" id="SSF56349">
    <property type="entry name" value="DNA breaking-rejoining enzymes"/>
    <property type="match status" value="1"/>
</dbReference>
<dbReference type="InterPro" id="IPR004107">
    <property type="entry name" value="Integrase_SAM-like_N"/>
</dbReference>
<name>A0A858BWE6_9FIRM</name>
<dbReference type="InterPro" id="IPR044068">
    <property type="entry name" value="CB"/>
</dbReference>
<keyword evidence="3" id="KW-0229">DNA integration</keyword>
<dbReference type="GO" id="GO:0006310">
    <property type="term" value="P:DNA recombination"/>
    <property type="evidence" value="ECO:0007669"/>
    <property type="project" value="UniProtKB-KW"/>
</dbReference>
<dbReference type="Gene3D" id="1.10.150.130">
    <property type="match status" value="1"/>
</dbReference>
<organism evidence="9 10">
    <name type="scientific">Aminipila butyrica</name>
    <dbReference type="NCBI Taxonomy" id="433296"/>
    <lineage>
        <taxon>Bacteria</taxon>
        <taxon>Bacillati</taxon>
        <taxon>Bacillota</taxon>
        <taxon>Clostridia</taxon>
        <taxon>Peptostreptococcales</taxon>
        <taxon>Anaerovoracaceae</taxon>
        <taxon>Aminipila</taxon>
    </lineage>
</organism>
<dbReference type="Proteomes" id="UP000466848">
    <property type="component" value="Chromosome"/>
</dbReference>